<protein>
    <submittedName>
        <fullName evidence="1">Uncharacterized protein</fullName>
    </submittedName>
</protein>
<dbReference type="SUPFAM" id="SSF56024">
    <property type="entry name" value="Phospholipase D/nuclease"/>
    <property type="match status" value="2"/>
</dbReference>
<accession>A0ABR0B8Z3</accession>
<proteinExistence type="predicted"/>
<keyword evidence="2" id="KW-1185">Reference proteome</keyword>
<dbReference type="PANTHER" id="PTHR21248">
    <property type="entry name" value="CARDIOLIPIN SYNTHASE"/>
    <property type="match status" value="1"/>
</dbReference>
<reference evidence="1 2" key="1">
    <citation type="journal article" date="2023" name="Nucleic Acids Res.">
        <title>The hologenome of Daphnia magna reveals possible DNA methylation and microbiome-mediated evolution of the host genome.</title>
        <authorList>
            <person name="Chaturvedi A."/>
            <person name="Li X."/>
            <person name="Dhandapani V."/>
            <person name="Marshall H."/>
            <person name="Kissane S."/>
            <person name="Cuenca-Cambronero M."/>
            <person name="Asole G."/>
            <person name="Calvet F."/>
            <person name="Ruiz-Romero M."/>
            <person name="Marangio P."/>
            <person name="Guigo R."/>
            <person name="Rago D."/>
            <person name="Mirbahai L."/>
            <person name="Eastwood N."/>
            <person name="Colbourne J.K."/>
            <person name="Zhou J."/>
            <person name="Mallon E."/>
            <person name="Orsini L."/>
        </authorList>
    </citation>
    <scope>NUCLEOTIDE SEQUENCE [LARGE SCALE GENOMIC DNA]</scope>
    <source>
        <strain evidence="1">LRV0_1</strain>
    </source>
</reference>
<dbReference type="Gene3D" id="3.30.870.10">
    <property type="entry name" value="Endonuclease Chain A"/>
    <property type="match status" value="3"/>
</dbReference>
<sequence>MLSVAPLAACSAEGEGTSEGGDELTGGGSYVGTAVIARLRAEHAKEEGVTWSDSNDARFDADWLQQIPAVNTWGSNDLAAAPSCTGSSCDSDFVLRTCTSNADCGGSSCAPLRATVAHEGDAPRRLCVGPSDGILDSLYDTIVAAKQSVDVSSLTGPDGRFEAMLRNATTRLSERANPPTVRYIFGSFPGGYLNVSETLRNLARDIVTIDGEKVFTGGMNMWTPHYLEASPVHDLNIAVHGSAARAAALFVDTLWDGICNRPNTAAAYPDGGDRCLPSFAKRVPAAKGSGSKRVISVGRLGNRGDNPGDDALVALIDAAKTNVKISQQDVAPIKRAGLTLGSWNYDVFDAINRAAIRGLDVDVVVSNEGAYAGPPRASQTAISMVLRSATCGTSLTRAPSRLNPDNQGSIRRMHSASIFA</sequence>
<comment type="caution">
    <text evidence="1">The sequence shown here is derived from an EMBL/GenBank/DDBJ whole genome shotgun (WGS) entry which is preliminary data.</text>
</comment>
<dbReference type="PANTHER" id="PTHR21248:SF22">
    <property type="entry name" value="PHOSPHOLIPASE D"/>
    <property type="match status" value="1"/>
</dbReference>
<gene>
    <name evidence="1" type="ORF">OUZ56_032446</name>
</gene>
<dbReference type="EMBL" id="JAOYFB010000041">
    <property type="protein sequence ID" value="KAK4045038.1"/>
    <property type="molecule type" value="Genomic_DNA"/>
</dbReference>
<organism evidence="1 2">
    <name type="scientific">Daphnia magna</name>
    <dbReference type="NCBI Taxonomy" id="35525"/>
    <lineage>
        <taxon>Eukaryota</taxon>
        <taxon>Metazoa</taxon>
        <taxon>Ecdysozoa</taxon>
        <taxon>Arthropoda</taxon>
        <taxon>Crustacea</taxon>
        <taxon>Branchiopoda</taxon>
        <taxon>Diplostraca</taxon>
        <taxon>Cladocera</taxon>
        <taxon>Anomopoda</taxon>
        <taxon>Daphniidae</taxon>
        <taxon>Daphnia</taxon>
    </lineage>
</organism>
<evidence type="ECO:0000313" key="2">
    <source>
        <dbReference type="Proteomes" id="UP001234178"/>
    </source>
</evidence>
<evidence type="ECO:0000313" key="1">
    <source>
        <dbReference type="EMBL" id="KAK4045038.1"/>
    </source>
</evidence>
<name>A0ABR0B8Z3_9CRUS</name>
<dbReference type="Proteomes" id="UP001234178">
    <property type="component" value="Unassembled WGS sequence"/>
</dbReference>